<reference evidence="2" key="1">
    <citation type="submission" date="2023-07" db="EMBL/GenBank/DDBJ databases">
        <authorList>
            <consortium name="CYATHOMIX"/>
        </authorList>
    </citation>
    <scope>NUCLEOTIDE SEQUENCE</scope>
    <source>
        <strain evidence="2">N/A</strain>
    </source>
</reference>
<dbReference type="Proteomes" id="UP001176961">
    <property type="component" value="Unassembled WGS sequence"/>
</dbReference>
<feature type="transmembrane region" description="Helical" evidence="1">
    <location>
        <begin position="118"/>
        <end position="136"/>
    </location>
</feature>
<keyword evidence="1" id="KW-0812">Transmembrane</keyword>
<sequence>MVAKCGDFMVAANRLTSAFRPSTYEKHLVLIGAVTTVPATTLSLLMYIVTIAKMRRLRSIRVFATKQKTTSNLQSDLETRCMASALLMFCGTIPHLIICAMLIAYQKFEAVTTIYAHLWMPAADIMISAPSWALVLTSTKLHRHFWEKVATLLGSISPTV</sequence>
<feature type="transmembrane region" description="Helical" evidence="1">
    <location>
        <begin position="28"/>
        <end position="49"/>
    </location>
</feature>
<evidence type="ECO:0000313" key="2">
    <source>
        <dbReference type="EMBL" id="CAJ0605262.1"/>
    </source>
</evidence>
<feature type="transmembrane region" description="Helical" evidence="1">
    <location>
        <begin position="85"/>
        <end position="106"/>
    </location>
</feature>
<comment type="caution">
    <text evidence="2">The sequence shown here is derived from an EMBL/GenBank/DDBJ whole genome shotgun (WGS) entry which is preliminary data.</text>
</comment>
<evidence type="ECO:0000313" key="3">
    <source>
        <dbReference type="Proteomes" id="UP001176961"/>
    </source>
</evidence>
<dbReference type="EMBL" id="CATQJL010000316">
    <property type="protein sequence ID" value="CAJ0605262.1"/>
    <property type="molecule type" value="Genomic_DNA"/>
</dbReference>
<evidence type="ECO:0008006" key="4">
    <source>
        <dbReference type="Google" id="ProtNLM"/>
    </source>
</evidence>
<accession>A0AA36H7R7</accession>
<keyword evidence="1" id="KW-0472">Membrane</keyword>
<keyword evidence="1" id="KW-1133">Transmembrane helix</keyword>
<gene>
    <name evidence="2" type="ORF">CYNAS_LOCUS17245</name>
</gene>
<name>A0AA36H7R7_CYLNA</name>
<keyword evidence="3" id="KW-1185">Reference proteome</keyword>
<dbReference type="AlphaFoldDB" id="A0AA36H7R7"/>
<evidence type="ECO:0000256" key="1">
    <source>
        <dbReference type="SAM" id="Phobius"/>
    </source>
</evidence>
<proteinExistence type="predicted"/>
<protein>
    <recommendedName>
        <fullName evidence="4">G protein-coupled receptor</fullName>
    </recommendedName>
</protein>
<organism evidence="2 3">
    <name type="scientific">Cylicocyclus nassatus</name>
    <name type="common">Nematode worm</name>
    <dbReference type="NCBI Taxonomy" id="53992"/>
    <lineage>
        <taxon>Eukaryota</taxon>
        <taxon>Metazoa</taxon>
        <taxon>Ecdysozoa</taxon>
        <taxon>Nematoda</taxon>
        <taxon>Chromadorea</taxon>
        <taxon>Rhabditida</taxon>
        <taxon>Rhabditina</taxon>
        <taxon>Rhabditomorpha</taxon>
        <taxon>Strongyloidea</taxon>
        <taxon>Strongylidae</taxon>
        <taxon>Cylicocyclus</taxon>
    </lineage>
</organism>